<accession>A0A8R1UCM9</accession>
<dbReference type="Gene3D" id="1.10.565.10">
    <property type="entry name" value="Retinoid X Receptor"/>
    <property type="match status" value="1"/>
</dbReference>
<protein>
    <submittedName>
        <fullName evidence="12">Nhr-46</fullName>
    </submittedName>
</protein>
<dbReference type="Pfam" id="PF00105">
    <property type="entry name" value="zf-C4"/>
    <property type="match status" value="1"/>
</dbReference>
<dbReference type="AlphaFoldDB" id="A0A2A6CBH6"/>
<sequence>MGYISRLFNMTTTSFMRAGKTEVVVKKMLSSLLATETTSTMMMDDAPRCVACNSTERVSIHYNAMSCHGCKAFFRRTVFERRKYCCSAEGRCEITDENRNQCRACRFQKCVKGGMNPKHVREERAKRRLGDSEHEYGDPPKIVLVEEHPITERLRELERAMDSGLRSERAELRRQVKEQFAIPDIDMTTVSEERNFNCERIMNDADLTNSYYLAFLLLSEWAGDIPEFRVLPQADQMLLFRQNFMIFGWMHFVYRSVILKQERVGVALGNGSYIPYREEERSMMELKWQRTYGIIAKKLVDMVGIPMAEMDVDYEEYCILKAMSLFQFDNQLSEEGQRAVSTFRDHLLTALIAHIERRYPLMTPTQRSQRSVKLTLLFPSLMGILDELVRGMGIDPFWHFELRGISPIPTPLLSYSPMDSFPSSVGSPALFAVDAHSPGAVLTAHLIEQIGHLEAQYVQQLSTKMATSNAMAAALSSVSHGSPSHQSTTLSCSPPSAVISATTPPLTYTWDESVQNCLSNCNIFLDTVPKQL</sequence>
<evidence type="ECO:0000256" key="8">
    <source>
        <dbReference type="ARBA" id="ARBA00023163"/>
    </source>
</evidence>
<organism evidence="12 13">
    <name type="scientific">Pristionchus pacificus</name>
    <name type="common">Parasitic nematode worm</name>
    <dbReference type="NCBI Taxonomy" id="54126"/>
    <lineage>
        <taxon>Eukaryota</taxon>
        <taxon>Metazoa</taxon>
        <taxon>Ecdysozoa</taxon>
        <taxon>Nematoda</taxon>
        <taxon>Chromadorea</taxon>
        <taxon>Rhabditida</taxon>
        <taxon>Rhabditina</taxon>
        <taxon>Diplogasteromorpha</taxon>
        <taxon>Diplogasteroidea</taxon>
        <taxon>Neodiplogasteridae</taxon>
        <taxon>Pristionchus</taxon>
    </lineage>
</organism>
<reference evidence="13" key="1">
    <citation type="journal article" date="2008" name="Nat. Genet.">
        <title>The Pristionchus pacificus genome provides a unique perspective on nematode lifestyle and parasitism.</title>
        <authorList>
            <person name="Dieterich C."/>
            <person name="Clifton S.W."/>
            <person name="Schuster L.N."/>
            <person name="Chinwalla A."/>
            <person name="Delehaunty K."/>
            <person name="Dinkelacker I."/>
            <person name="Fulton L."/>
            <person name="Fulton R."/>
            <person name="Godfrey J."/>
            <person name="Minx P."/>
            <person name="Mitreva M."/>
            <person name="Roeseler W."/>
            <person name="Tian H."/>
            <person name="Witte H."/>
            <person name="Yang S.P."/>
            <person name="Wilson R.K."/>
            <person name="Sommer R.J."/>
        </authorList>
    </citation>
    <scope>NUCLEOTIDE SEQUENCE [LARGE SCALE GENOMIC DNA]</scope>
    <source>
        <strain evidence="13">PS312</strain>
    </source>
</reference>
<evidence type="ECO:0000256" key="9">
    <source>
        <dbReference type="ARBA" id="ARBA00023170"/>
    </source>
</evidence>
<keyword evidence="7 11" id="KW-0238">DNA-binding</keyword>
<evidence type="ECO:0000256" key="11">
    <source>
        <dbReference type="RuleBase" id="RU004334"/>
    </source>
</evidence>
<comment type="similarity">
    <text evidence="2 11">Belongs to the nuclear hormone receptor family.</text>
</comment>
<dbReference type="Pfam" id="PF00104">
    <property type="entry name" value="Hormone_recep"/>
    <property type="match status" value="1"/>
</dbReference>
<dbReference type="SMART" id="SM00430">
    <property type="entry name" value="HOLI"/>
    <property type="match status" value="1"/>
</dbReference>
<comment type="subcellular location">
    <subcellularLocation>
        <location evidence="1 11">Nucleus</location>
    </subcellularLocation>
</comment>
<keyword evidence="8 11" id="KW-0804">Transcription</keyword>
<dbReference type="InterPro" id="IPR013088">
    <property type="entry name" value="Znf_NHR/GATA"/>
</dbReference>
<evidence type="ECO:0000313" key="12">
    <source>
        <dbReference type="EnsemblMetazoa" id="PPA17261.1"/>
    </source>
</evidence>
<dbReference type="GO" id="GO:0000978">
    <property type="term" value="F:RNA polymerase II cis-regulatory region sequence-specific DNA binding"/>
    <property type="evidence" value="ECO:0007669"/>
    <property type="project" value="InterPro"/>
</dbReference>
<dbReference type="Gene3D" id="3.30.50.10">
    <property type="entry name" value="Erythroid Transcription Factor GATA-1, subunit A"/>
    <property type="match status" value="1"/>
</dbReference>
<accession>A0A2A6CBH6</accession>
<dbReference type="SUPFAM" id="SSF48508">
    <property type="entry name" value="Nuclear receptor ligand-binding domain"/>
    <property type="match status" value="1"/>
</dbReference>
<dbReference type="CDD" id="cd06157">
    <property type="entry name" value="NR_LBD"/>
    <property type="match status" value="1"/>
</dbReference>
<dbReference type="EnsemblMetazoa" id="PPA17261.1">
    <property type="protein sequence ID" value="PPA17261.1"/>
    <property type="gene ID" value="WBGene00106815"/>
</dbReference>
<evidence type="ECO:0000256" key="1">
    <source>
        <dbReference type="ARBA" id="ARBA00004123"/>
    </source>
</evidence>
<evidence type="ECO:0000256" key="5">
    <source>
        <dbReference type="ARBA" id="ARBA00022833"/>
    </source>
</evidence>
<dbReference type="PROSITE" id="PS51843">
    <property type="entry name" value="NR_LBD"/>
    <property type="match status" value="1"/>
</dbReference>
<dbReference type="Proteomes" id="UP000005239">
    <property type="component" value="Unassembled WGS sequence"/>
</dbReference>
<dbReference type="InterPro" id="IPR049636">
    <property type="entry name" value="HNF4-like_DBD"/>
</dbReference>
<proteinExistence type="inferred from homology"/>
<dbReference type="FunFam" id="3.30.50.10:FF:000155">
    <property type="entry name" value="Uncharacterized protein"/>
    <property type="match status" value="1"/>
</dbReference>
<evidence type="ECO:0000313" key="13">
    <source>
        <dbReference type="Proteomes" id="UP000005239"/>
    </source>
</evidence>
<keyword evidence="6 11" id="KW-0805">Transcription regulation</keyword>
<dbReference type="PRINTS" id="PR00047">
    <property type="entry name" value="STROIDFINGER"/>
</dbReference>
<keyword evidence="10 11" id="KW-0539">Nucleus</keyword>
<keyword evidence="3 11" id="KW-0479">Metal-binding</keyword>
<evidence type="ECO:0000256" key="2">
    <source>
        <dbReference type="ARBA" id="ARBA00005993"/>
    </source>
</evidence>
<keyword evidence="13" id="KW-1185">Reference proteome</keyword>
<evidence type="ECO:0000256" key="3">
    <source>
        <dbReference type="ARBA" id="ARBA00022723"/>
    </source>
</evidence>
<dbReference type="InterPro" id="IPR035500">
    <property type="entry name" value="NHR-like_dom_sf"/>
</dbReference>
<dbReference type="InterPro" id="IPR052499">
    <property type="entry name" value="C.elegans_NHRs"/>
</dbReference>
<dbReference type="GO" id="GO:0005634">
    <property type="term" value="C:nucleus"/>
    <property type="evidence" value="ECO:0007669"/>
    <property type="project" value="UniProtKB-SubCell"/>
</dbReference>
<evidence type="ECO:0000256" key="10">
    <source>
        <dbReference type="ARBA" id="ARBA00023242"/>
    </source>
</evidence>
<keyword evidence="5 11" id="KW-0862">Zinc</keyword>
<dbReference type="GO" id="GO:0006355">
    <property type="term" value="P:regulation of DNA-templated transcription"/>
    <property type="evidence" value="ECO:0000318"/>
    <property type="project" value="GO_Central"/>
</dbReference>
<dbReference type="SUPFAM" id="SSF57716">
    <property type="entry name" value="Glucocorticoid receptor-like (DNA-binding domain)"/>
    <property type="match status" value="1"/>
</dbReference>
<gene>
    <name evidence="12" type="primary">WBGene00106815</name>
</gene>
<reference evidence="12" key="2">
    <citation type="submission" date="2022-06" db="UniProtKB">
        <authorList>
            <consortium name="EnsemblMetazoa"/>
        </authorList>
    </citation>
    <scope>IDENTIFICATION</scope>
    <source>
        <strain evidence="12">PS312</strain>
    </source>
</reference>
<dbReference type="GO" id="GO:0003700">
    <property type="term" value="F:DNA-binding transcription factor activity"/>
    <property type="evidence" value="ECO:0007669"/>
    <property type="project" value="InterPro"/>
</dbReference>
<dbReference type="PROSITE" id="PS51030">
    <property type="entry name" value="NUCLEAR_REC_DBD_2"/>
    <property type="match status" value="1"/>
</dbReference>
<dbReference type="PROSITE" id="PS00031">
    <property type="entry name" value="NUCLEAR_REC_DBD_1"/>
    <property type="match status" value="1"/>
</dbReference>
<dbReference type="PANTHER" id="PTHR47630:SF6">
    <property type="entry name" value="NUCLEAR HORMONE RECEPTOR FAMILY"/>
    <property type="match status" value="1"/>
</dbReference>
<keyword evidence="4 11" id="KW-0863">Zinc-finger</keyword>
<dbReference type="GO" id="GO:0008270">
    <property type="term" value="F:zinc ion binding"/>
    <property type="evidence" value="ECO:0007669"/>
    <property type="project" value="UniProtKB-KW"/>
</dbReference>
<dbReference type="InterPro" id="IPR000536">
    <property type="entry name" value="Nucl_hrmn_rcpt_lig-bd"/>
</dbReference>
<keyword evidence="9 11" id="KW-0675">Receptor</keyword>
<dbReference type="SMART" id="SM00399">
    <property type="entry name" value="ZnF_C4"/>
    <property type="match status" value="1"/>
</dbReference>
<evidence type="ECO:0000256" key="4">
    <source>
        <dbReference type="ARBA" id="ARBA00022771"/>
    </source>
</evidence>
<name>A0A2A6CBH6_PRIPA</name>
<evidence type="ECO:0000256" key="6">
    <source>
        <dbReference type="ARBA" id="ARBA00023015"/>
    </source>
</evidence>
<dbReference type="InterPro" id="IPR001628">
    <property type="entry name" value="Znf_hrmn_rcpt"/>
</dbReference>
<evidence type="ECO:0000256" key="7">
    <source>
        <dbReference type="ARBA" id="ARBA00023125"/>
    </source>
</evidence>
<dbReference type="CDD" id="cd06960">
    <property type="entry name" value="NR_DBD_HNF4A"/>
    <property type="match status" value="1"/>
</dbReference>
<dbReference type="PANTHER" id="PTHR47630">
    <property type="entry name" value="NUCLEAR HORMONE RECEPTOR FAMILY-RELATED-RELATED"/>
    <property type="match status" value="1"/>
</dbReference>